<evidence type="ECO:0000313" key="9">
    <source>
        <dbReference type="Proteomes" id="UP001237642"/>
    </source>
</evidence>
<dbReference type="CDD" id="cd10017">
    <property type="entry name" value="B3_DNA"/>
    <property type="match status" value="1"/>
</dbReference>
<name>A0AAD8M1N8_9APIA</name>
<keyword evidence="5" id="KW-0539">Nucleus</keyword>
<evidence type="ECO:0000313" key="8">
    <source>
        <dbReference type="EMBL" id="KAK1356479.1"/>
    </source>
</evidence>
<dbReference type="Gene3D" id="2.40.330.10">
    <property type="entry name" value="DNA-binding pseudobarrel domain"/>
    <property type="match status" value="2"/>
</dbReference>
<evidence type="ECO:0000256" key="3">
    <source>
        <dbReference type="ARBA" id="ARBA00023125"/>
    </source>
</evidence>
<dbReference type="Pfam" id="PF02362">
    <property type="entry name" value="B3"/>
    <property type="match status" value="1"/>
</dbReference>
<dbReference type="InterPro" id="IPR015300">
    <property type="entry name" value="DNA-bd_pseudobarrel_sf"/>
</dbReference>
<feature type="domain" description="TF-B3" evidence="7">
    <location>
        <begin position="30"/>
        <end position="124"/>
    </location>
</feature>
<sequence length="592" mass="65529">MGSREACDECKLNCSLMHRRKKDPSPLITTFHKILFGVYEYSKYLCLPQKISQTIPVLVAGQDHFLEDTNGQQWQVTLGTKDGHLAFVKGWDKFFADHSLREGYILAFHYIMGSHFVVQIIDNTGFEKFRFPVASGRKRKRRKIDENGNAVGECQNLSNSVFSGGISDSEARIHSQPMSKDKPSSLESENGIYQHVASADNDVEKLFLINRDAGYKYEEERSPLLGFIKFEMQLKVDPGGSKDKRTSPNTSAECNAVGGNLYENQVSAMVVMGEPPSKVAAPTFSNNNNVHLKRENAEGCNAVAGNIDENPVSAKVASGEPPAKVAAPTSSNNNNVHLKRESAEECNAVAGNLDKNLVAAKVVSGVPPAKVAVPTFSNKNNIHLKRENVEVVVNDHRGDNPSVLPIENRAGSSTTSSKRVKIEEAAGSKNHSSEIVKLPKAEVMEFGKSPSHEFMSSEKYPKFKDKSNQIFGGDEKHNEVRKVVKSEPMDSLNDERLDASALSFSVMVGSSEHLELPTSVTLWASTEKKVVNLKGPDKRVWPVLFYRKFGIKAFTSGWKNVFMSYRLRIGDECAVVLENEAETIFRIDVNNK</sequence>
<dbReference type="InterPro" id="IPR050655">
    <property type="entry name" value="Plant_B3_domain"/>
</dbReference>
<keyword evidence="2" id="KW-0805">Transcription regulation</keyword>
<dbReference type="EMBL" id="JAUIZM010000011">
    <property type="protein sequence ID" value="KAK1356479.1"/>
    <property type="molecule type" value="Genomic_DNA"/>
</dbReference>
<feature type="compositionally biased region" description="Basic and acidic residues" evidence="6">
    <location>
        <begin position="420"/>
        <end position="432"/>
    </location>
</feature>
<dbReference type="InterPro" id="IPR003340">
    <property type="entry name" value="B3_DNA-bd"/>
</dbReference>
<reference evidence="8" key="2">
    <citation type="submission" date="2023-05" db="EMBL/GenBank/DDBJ databases">
        <authorList>
            <person name="Schelkunov M.I."/>
        </authorList>
    </citation>
    <scope>NUCLEOTIDE SEQUENCE</scope>
    <source>
        <strain evidence="8">Hsosn_3</strain>
        <tissue evidence="8">Leaf</tissue>
    </source>
</reference>
<protein>
    <recommendedName>
        <fullName evidence="7">TF-B3 domain-containing protein</fullName>
    </recommendedName>
</protein>
<comment type="subcellular location">
    <subcellularLocation>
        <location evidence="1">Nucleus</location>
    </subcellularLocation>
</comment>
<dbReference type="PANTHER" id="PTHR31920:SF145">
    <property type="entry name" value="B3 DOMAIN-CONTAINING PROTEIN REM20-LIKE ISOFORM X1"/>
    <property type="match status" value="1"/>
</dbReference>
<evidence type="ECO:0000256" key="2">
    <source>
        <dbReference type="ARBA" id="ARBA00023015"/>
    </source>
</evidence>
<organism evidence="8 9">
    <name type="scientific">Heracleum sosnowskyi</name>
    <dbReference type="NCBI Taxonomy" id="360622"/>
    <lineage>
        <taxon>Eukaryota</taxon>
        <taxon>Viridiplantae</taxon>
        <taxon>Streptophyta</taxon>
        <taxon>Embryophyta</taxon>
        <taxon>Tracheophyta</taxon>
        <taxon>Spermatophyta</taxon>
        <taxon>Magnoliopsida</taxon>
        <taxon>eudicotyledons</taxon>
        <taxon>Gunneridae</taxon>
        <taxon>Pentapetalae</taxon>
        <taxon>asterids</taxon>
        <taxon>campanulids</taxon>
        <taxon>Apiales</taxon>
        <taxon>Apiaceae</taxon>
        <taxon>Apioideae</taxon>
        <taxon>apioid superclade</taxon>
        <taxon>Tordylieae</taxon>
        <taxon>Tordyliinae</taxon>
        <taxon>Heracleum</taxon>
    </lineage>
</organism>
<evidence type="ECO:0000256" key="5">
    <source>
        <dbReference type="ARBA" id="ARBA00023242"/>
    </source>
</evidence>
<dbReference type="GO" id="GO:0003677">
    <property type="term" value="F:DNA binding"/>
    <property type="evidence" value="ECO:0007669"/>
    <property type="project" value="UniProtKB-KW"/>
</dbReference>
<accession>A0AAD8M1N8</accession>
<gene>
    <name evidence="8" type="ORF">POM88_049735</name>
</gene>
<dbReference type="GO" id="GO:0005634">
    <property type="term" value="C:nucleus"/>
    <property type="evidence" value="ECO:0007669"/>
    <property type="project" value="UniProtKB-SubCell"/>
</dbReference>
<comment type="caution">
    <text evidence="8">The sequence shown here is derived from an EMBL/GenBank/DDBJ whole genome shotgun (WGS) entry which is preliminary data.</text>
</comment>
<dbReference type="SUPFAM" id="SSF101936">
    <property type="entry name" value="DNA-binding pseudobarrel domain"/>
    <property type="match status" value="2"/>
</dbReference>
<dbReference type="PROSITE" id="PS50863">
    <property type="entry name" value="B3"/>
    <property type="match status" value="2"/>
</dbReference>
<evidence type="ECO:0000256" key="6">
    <source>
        <dbReference type="SAM" id="MobiDB-lite"/>
    </source>
</evidence>
<evidence type="ECO:0000256" key="1">
    <source>
        <dbReference type="ARBA" id="ARBA00004123"/>
    </source>
</evidence>
<keyword evidence="4" id="KW-0804">Transcription</keyword>
<proteinExistence type="predicted"/>
<feature type="region of interest" description="Disordered" evidence="6">
    <location>
        <begin position="400"/>
        <end position="432"/>
    </location>
</feature>
<dbReference type="PANTHER" id="PTHR31920">
    <property type="entry name" value="B3 DOMAIN-CONTAINING"/>
    <property type="match status" value="1"/>
</dbReference>
<dbReference type="AlphaFoldDB" id="A0AAD8M1N8"/>
<dbReference type="SMART" id="SM01019">
    <property type="entry name" value="B3"/>
    <property type="match status" value="1"/>
</dbReference>
<keyword evidence="9" id="KW-1185">Reference proteome</keyword>
<evidence type="ECO:0000256" key="4">
    <source>
        <dbReference type="ARBA" id="ARBA00023163"/>
    </source>
</evidence>
<reference evidence="8" key="1">
    <citation type="submission" date="2023-02" db="EMBL/GenBank/DDBJ databases">
        <title>Genome of toxic invasive species Heracleum sosnowskyi carries increased number of genes despite the absence of recent whole-genome duplications.</title>
        <authorList>
            <person name="Schelkunov M."/>
            <person name="Shtratnikova V."/>
            <person name="Makarenko M."/>
            <person name="Klepikova A."/>
            <person name="Omelchenko D."/>
            <person name="Novikova G."/>
            <person name="Obukhova E."/>
            <person name="Bogdanov V."/>
            <person name="Penin A."/>
            <person name="Logacheva M."/>
        </authorList>
    </citation>
    <scope>NUCLEOTIDE SEQUENCE</scope>
    <source>
        <strain evidence="8">Hsosn_3</strain>
        <tissue evidence="8">Leaf</tissue>
    </source>
</reference>
<dbReference type="Proteomes" id="UP001237642">
    <property type="component" value="Unassembled WGS sequence"/>
</dbReference>
<feature type="domain" description="TF-B3" evidence="7">
    <location>
        <begin position="499"/>
        <end position="592"/>
    </location>
</feature>
<evidence type="ECO:0000259" key="7">
    <source>
        <dbReference type="PROSITE" id="PS50863"/>
    </source>
</evidence>
<keyword evidence="3" id="KW-0238">DNA-binding</keyword>